<organism evidence="4 5">
    <name type="scientific">Pseudomyxococcus hansupus</name>
    <dbReference type="NCBI Taxonomy" id="1297742"/>
    <lineage>
        <taxon>Bacteria</taxon>
        <taxon>Pseudomonadati</taxon>
        <taxon>Myxococcota</taxon>
        <taxon>Myxococcia</taxon>
        <taxon>Myxococcales</taxon>
        <taxon>Cystobacterineae</taxon>
        <taxon>Myxococcaceae</taxon>
        <taxon>Pseudomyxococcus</taxon>
    </lineage>
</organism>
<dbReference type="Proteomes" id="UP000009026">
    <property type="component" value="Chromosome"/>
</dbReference>
<evidence type="ECO:0000256" key="1">
    <source>
        <dbReference type="ARBA" id="ARBA00022603"/>
    </source>
</evidence>
<keyword evidence="1 4" id="KW-0489">Methyltransferase</keyword>
<dbReference type="OrthoDB" id="9811000at2"/>
<dbReference type="GO" id="GO:0008171">
    <property type="term" value="F:O-methyltransferase activity"/>
    <property type="evidence" value="ECO:0007669"/>
    <property type="project" value="InterPro"/>
</dbReference>
<dbReference type="GO" id="GO:0032259">
    <property type="term" value="P:methylation"/>
    <property type="evidence" value="ECO:0007669"/>
    <property type="project" value="UniProtKB-KW"/>
</dbReference>
<dbReference type="GO" id="GO:0008757">
    <property type="term" value="F:S-adenosylmethionine-dependent methyltransferase activity"/>
    <property type="evidence" value="ECO:0007669"/>
    <property type="project" value="TreeGrafter"/>
</dbReference>
<dbReference type="eggNOG" id="COG4122">
    <property type="taxonomic scope" value="Bacteria"/>
</dbReference>
<dbReference type="KEGG" id="mym:A176_000913"/>
<name>A0A0H4WKW6_9BACT</name>
<protein>
    <submittedName>
        <fullName evidence="4">O-methyltransferase</fullName>
    </submittedName>
</protein>
<reference evidence="4 5" key="1">
    <citation type="journal article" date="2016" name="PLoS ONE">
        <title>Complete Genome Sequence and Comparative Genomics of a Novel Myxobacterium Myxococcus hansupus.</title>
        <authorList>
            <person name="Sharma G."/>
            <person name="Narwani T."/>
            <person name="Subramanian S."/>
        </authorList>
    </citation>
    <scope>NUCLEOTIDE SEQUENCE [LARGE SCALE GENOMIC DNA]</scope>
    <source>
        <strain evidence="5">mixupus</strain>
    </source>
</reference>
<keyword evidence="2 4" id="KW-0808">Transferase</keyword>
<dbReference type="Gene3D" id="3.40.50.150">
    <property type="entry name" value="Vaccinia Virus protein VP39"/>
    <property type="match status" value="1"/>
</dbReference>
<evidence type="ECO:0000313" key="4">
    <source>
        <dbReference type="EMBL" id="AKQ64001.1"/>
    </source>
</evidence>
<dbReference type="STRING" id="1297742.A176_000913"/>
<evidence type="ECO:0000256" key="3">
    <source>
        <dbReference type="ARBA" id="ARBA00022691"/>
    </source>
</evidence>
<dbReference type="SUPFAM" id="SSF53335">
    <property type="entry name" value="S-adenosyl-L-methionine-dependent methyltransferases"/>
    <property type="match status" value="1"/>
</dbReference>
<dbReference type="InterPro" id="IPR002935">
    <property type="entry name" value="SAM_O-MeTrfase"/>
</dbReference>
<accession>A0A0H4WKW6</accession>
<dbReference type="AlphaFoldDB" id="A0A0H4WKW6"/>
<dbReference type="PROSITE" id="PS51682">
    <property type="entry name" value="SAM_OMT_I"/>
    <property type="match status" value="1"/>
</dbReference>
<dbReference type="Pfam" id="PF01596">
    <property type="entry name" value="Methyltransf_3"/>
    <property type="match status" value="1"/>
</dbReference>
<dbReference type="PANTHER" id="PTHR10509">
    <property type="entry name" value="O-METHYLTRANSFERASE-RELATED"/>
    <property type="match status" value="1"/>
</dbReference>
<dbReference type="PATRIC" id="fig|1297742.4.peg.928"/>
<sequence>MPKLTLVPPEIEAYVDAHTTAPAPLFDELRDVTYSRMSSPQMQVGAVEGTFLRMLVALTGARRVLEIGTFTGYSALMMAEALPEGGLLITCDVDPEATDVARGFFARSPHGRKIDLRMGPALDTLKTLQAPFDLAFIDADKPNYAAYWDAVLPLLRPGGLIVADNVLWSGRVLKPEAPSDHAIVDFNAKVTADPRVEHVLLTVRDGMMLARKR</sequence>
<proteinExistence type="predicted"/>
<evidence type="ECO:0000256" key="2">
    <source>
        <dbReference type="ARBA" id="ARBA00022679"/>
    </source>
</evidence>
<dbReference type="CDD" id="cd02440">
    <property type="entry name" value="AdoMet_MTases"/>
    <property type="match status" value="1"/>
</dbReference>
<keyword evidence="3" id="KW-0949">S-adenosyl-L-methionine</keyword>
<dbReference type="PANTHER" id="PTHR10509:SF14">
    <property type="entry name" value="CAFFEOYL-COA O-METHYLTRANSFERASE 3-RELATED"/>
    <property type="match status" value="1"/>
</dbReference>
<dbReference type="InterPro" id="IPR029063">
    <property type="entry name" value="SAM-dependent_MTases_sf"/>
</dbReference>
<gene>
    <name evidence="4" type="ORF">A176_000913</name>
</gene>
<dbReference type="EMBL" id="CP012109">
    <property type="protein sequence ID" value="AKQ64001.1"/>
    <property type="molecule type" value="Genomic_DNA"/>
</dbReference>
<dbReference type="InterPro" id="IPR050362">
    <property type="entry name" value="Cation-dep_OMT"/>
</dbReference>
<evidence type="ECO:0000313" key="5">
    <source>
        <dbReference type="Proteomes" id="UP000009026"/>
    </source>
</evidence>
<dbReference type="RefSeq" id="WP_002635814.1">
    <property type="nucleotide sequence ID" value="NZ_CP012109.1"/>
</dbReference>
<keyword evidence="5" id="KW-1185">Reference proteome</keyword>